<dbReference type="KEGG" id="vg:55613037"/>
<evidence type="ECO:0000259" key="2">
    <source>
        <dbReference type="Pfam" id="PF07411"/>
    </source>
</evidence>
<dbReference type="InterPro" id="IPR010879">
    <property type="entry name" value="DUF1508"/>
</dbReference>
<dbReference type="GeneID" id="55613037"/>
<keyword evidence="4" id="KW-1185">Reference proteome</keyword>
<feature type="region of interest" description="Disordered" evidence="1">
    <location>
        <begin position="110"/>
        <end position="134"/>
    </location>
</feature>
<sequence length="134" mass="14996">MSDLNAFKNHIRSKMKRKRIMVQSPPNELKIVAITEFTRSYKNDEWYWTTKSPNGDVVGDGSEGYKELRKALAGFDAQQGGLSASYSKLVKVSDREYHIRKYALGAPDPFDPTNPLATVSTGWQPPEAQTATAE</sequence>
<evidence type="ECO:0000313" key="4">
    <source>
        <dbReference type="Proteomes" id="UP000288363"/>
    </source>
</evidence>
<dbReference type="RefSeq" id="YP_009842776.1">
    <property type="nucleotide sequence ID" value="NC_048743.1"/>
</dbReference>
<name>A0A3S9UQQ1_9CAUD</name>
<proteinExistence type="predicted"/>
<organism evidence="3 4">
    <name type="scientific">Mycobacterium phage DrLupo</name>
    <dbReference type="NCBI Taxonomy" id="2499037"/>
    <lineage>
        <taxon>Viruses</taxon>
        <taxon>Duplodnaviria</taxon>
        <taxon>Heunggongvirae</taxon>
        <taxon>Uroviricota</taxon>
        <taxon>Caudoviricetes</taxon>
        <taxon>Barnyardvirus</taxon>
        <taxon>Barnyardvirus drlupo</taxon>
    </lineage>
</organism>
<accession>A0A3S9UQQ1</accession>
<protein>
    <recommendedName>
        <fullName evidence="2">DUF1508 domain-containing protein</fullName>
    </recommendedName>
</protein>
<feature type="compositionally biased region" description="Polar residues" evidence="1">
    <location>
        <begin position="115"/>
        <end position="134"/>
    </location>
</feature>
<evidence type="ECO:0000313" key="3">
    <source>
        <dbReference type="EMBL" id="AZS12614.1"/>
    </source>
</evidence>
<dbReference type="Proteomes" id="UP000288363">
    <property type="component" value="Segment"/>
</dbReference>
<dbReference type="Gene3D" id="3.30.160.160">
    <property type="entry name" value="YegP-like"/>
    <property type="match status" value="1"/>
</dbReference>
<feature type="domain" description="DUF1508" evidence="2">
    <location>
        <begin position="42"/>
        <end position="74"/>
    </location>
</feature>
<dbReference type="Pfam" id="PF07411">
    <property type="entry name" value="DUF1508"/>
    <property type="match status" value="1"/>
</dbReference>
<gene>
    <name evidence="3" type="primary">78</name>
    <name evidence="3" type="ORF">SEA_DRLUPO_78</name>
</gene>
<evidence type="ECO:0000256" key="1">
    <source>
        <dbReference type="SAM" id="MobiDB-lite"/>
    </source>
</evidence>
<reference evidence="3 4" key="1">
    <citation type="submission" date="2018-12" db="EMBL/GenBank/DDBJ databases">
        <authorList>
            <person name="Almail A."/>
            <person name="Dorhout K.E."/>
            <person name="Johnson J."/>
            <person name="Jorgensen H.J."/>
            <person name="Tolsma S."/>
            <person name="Garlena R.A."/>
            <person name="Russell D.A."/>
            <person name="Pope W.H."/>
            <person name="Jacobs-Sera D."/>
            <person name="Hatfull G.F."/>
        </authorList>
    </citation>
    <scope>NUCLEOTIDE SEQUENCE [LARGE SCALE GENOMIC DNA]</scope>
</reference>
<dbReference type="EMBL" id="MK279909">
    <property type="protein sequence ID" value="AZS12614.1"/>
    <property type="molecule type" value="Genomic_DNA"/>
</dbReference>